<keyword evidence="3 8" id="KW-0813">Transport</keyword>
<dbReference type="InterPro" id="IPR005829">
    <property type="entry name" value="Sugar_transporter_CS"/>
</dbReference>
<organism evidence="12 13">
    <name type="scientific">Paeniglutamicibacter antarcticus</name>
    <dbReference type="NCBI Taxonomy" id="494023"/>
    <lineage>
        <taxon>Bacteria</taxon>
        <taxon>Bacillati</taxon>
        <taxon>Actinomycetota</taxon>
        <taxon>Actinomycetes</taxon>
        <taxon>Micrococcales</taxon>
        <taxon>Micrococcaceae</taxon>
        <taxon>Paeniglutamicibacter</taxon>
    </lineage>
</organism>
<dbReference type="PANTHER" id="PTHR48020:SF12">
    <property type="entry name" value="PROTON MYO-INOSITOL COTRANSPORTER"/>
    <property type="match status" value="1"/>
</dbReference>
<evidence type="ECO:0000259" key="11">
    <source>
        <dbReference type="PROSITE" id="PS50850"/>
    </source>
</evidence>
<dbReference type="InterPro" id="IPR005828">
    <property type="entry name" value="MFS_sugar_transport-like"/>
</dbReference>
<evidence type="ECO:0000256" key="3">
    <source>
        <dbReference type="ARBA" id="ARBA00022448"/>
    </source>
</evidence>
<comment type="subcellular location">
    <subcellularLocation>
        <location evidence="1">Cell membrane</location>
        <topology evidence="1">Multi-pass membrane protein</topology>
    </subcellularLocation>
</comment>
<feature type="transmembrane region" description="Helical" evidence="10">
    <location>
        <begin position="319"/>
        <end position="338"/>
    </location>
</feature>
<comment type="caution">
    <text evidence="12">The sequence shown here is derived from an EMBL/GenBank/DDBJ whole genome shotgun (WGS) entry which is preliminary data.</text>
</comment>
<dbReference type="InterPro" id="IPR003663">
    <property type="entry name" value="Sugar/inositol_transpt"/>
</dbReference>
<feature type="transmembrane region" description="Helical" evidence="10">
    <location>
        <begin position="26"/>
        <end position="44"/>
    </location>
</feature>
<dbReference type="Gene3D" id="1.20.1250.20">
    <property type="entry name" value="MFS general substrate transporter like domains"/>
    <property type="match status" value="2"/>
</dbReference>
<evidence type="ECO:0000256" key="4">
    <source>
        <dbReference type="ARBA" id="ARBA00022475"/>
    </source>
</evidence>
<dbReference type="PROSITE" id="PS00217">
    <property type="entry name" value="SUGAR_TRANSPORT_2"/>
    <property type="match status" value="1"/>
</dbReference>
<feature type="transmembrane region" description="Helical" evidence="10">
    <location>
        <begin position="386"/>
        <end position="407"/>
    </location>
</feature>
<evidence type="ECO:0000313" key="12">
    <source>
        <dbReference type="EMBL" id="GAA5227650.1"/>
    </source>
</evidence>
<dbReference type="PANTHER" id="PTHR48020">
    <property type="entry name" value="PROTON MYO-INOSITOL COTRANSPORTER"/>
    <property type="match status" value="1"/>
</dbReference>
<evidence type="ECO:0000256" key="8">
    <source>
        <dbReference type="RuleBase" id="RU003346"/>
    </source>
</evidence>
<keyword evidence="6 10" id="KW-1133">Transmembrane helix</keyword>
<dbReference type="Proteomes" id="UP001501257">
    <property type="component" value="Unassembled WGS sequence"/>
</dbReference>
<dbReference type="InterPro" id="IPR020846">
    <property type="entry name" value="MFS_dom"/>
</dbReference>
<proteinExistence type="inferred from homology"/>
<keyword evidence="4" id="KW-1003">Cell membrane</keyword>
<evidence type="ECO:0000313" key="13">
    <source>
        <dbReference type="Proteomes" id="UP001501257"/>
    </source>
</evidence>
<feature type="transmembrane region" description="Helical" evidence="10">
    <location>
        <begin position="194"/>
        <end position="214"/>
    </location>
</feature>
<dbReference type="EMBL" id="BAABLK010000032">
    <property type="protein sequence ID" value="GAA5227650.1"/>
    <property type="molecule type" value="Genomic_DNA"/>
</dbReference>
<evidence type="ECO:0000256" key="6">
    <source>
        <dbReference type="ARBA" id="ARBA00022989"/>
    </source>
</evidence>
<feature type="transmembrane region" description="Helical" evidence="10">
    <location>
        <begin position="64"/>
        <end position="85"/>
    </location>
</feature>
<gene>
    <name evidence="12" type="ORF">GCM10025778_21830</name>
</gene>
<dbReference type="NCBIfam" id="TIGR00879">
    <property type="entry name" value="SP"/>
    <property type="match status" value="1"/>
</dbReference>
<feature type="transmembrane region" description="Helical" evidence="10">
    <location>
        <begin position="122"/>
        <end position="143"/>
    </location>
</feature>
<feature type="region of interest" description="Disordered" evidence="9">
    <location>
        <begin position="1"/>
        <end position="20"/>
    </location>
</feature>
<dbReference type="InterPro" id="IPR036259">
    <property type="entry name" value="MFS_trans_sf"/>
</dbReference>
<accession>A0ABP9TRQ2</accession>
<feature type="transmembrane region" description="Helical" evidence="10">
    <location>
        <begin position="273"/>
        <end position="299"/>
    </location>
</feature>
<dbReference type="InterPro" id="IPR050814">
    <property type="entry name" value="Myo-inositol_Transporter"/>
</dbReference>
<evidence type="ECO:0000256" key="9">
    <source>
        <dbReference type="SAM" id="MobiDB-lite"/>
    </source>
</evidence>
<feature type="transmembrane region" description="Helical" evidence="10">
    <location>
        <begin position="163"/>
        <end position="182"/>
    </location>
</feature>
<evidence type="ECO:0000256" key="10">
    <source>
        <dbReference type="SAM" id="Phobius"/>
    </source>
</evidence>
<keyword evidence="7 10" id="KW-0472">Membrane</keyword>
<evidence type="ECO:0000256" key="1">
    <source>
        <dbReference type="ARBA" id="ARBA00004651"/>
    </source>
</evidence>
<dbReference type="CDD" id="cd17359">
    <property type="entry name" value="MFS_XylE_like"/>
    <property type="match status" value="1"/>
</dbReference>
<keyword evidence="5 10" id="KW-0812">Transmembrane</keyword>
<dbReference type="PRINTS" id="PR00171">
    <property type="entry name" value="SUGRTRNSPORT"/>
</dbReference>
<evidence type="ECO:0000256" key="7">
    <source>
        <dbReference type="ARBA" id="ARBA00023136"/>
    </source>
</evidence>
<feature type="domain" description="Major facilitator superfamily (MFS) profile" evidence="11">
    <location>
        <begin position="31"/>
        <end position="473"/>
    </location>
</feature>
<dbReference type="PROSITE" id="PS50850">
    <property type="entry name" value="MFS"/>
    <property type="match status" value="1"/>
</dbReference>
<protein>
    <submittedName>
        <fullName evidence="12">Sugar porter family MFS transporter</fullName>
    </submittedName>
</protein>
<feature type="transmembrane region" description="Helical" evidence="10">
    <location>
        <begin position="345"/>
        <end position="366"/>
    </location>
</feature>
<reference evidence="13" key="1">
    <citation type="journal article" date="2019" name="Int. J. Syst. Evol. Microbiol.">
        <title>The Global Catalogue of Microorganisms (GCM) 10K type strain sequencing project: providing services to taxonomists for standard genome sequencing and annotation.</title>
        <authorList>
            <consortium name="The Broad Institute Genomics Platform"/>
            <consortium name="The Broad Institute Genome Sequencing Center for Infectious Disease"/>
            <person name="Wu L."/>
            <person name="Ma J."/>
        </authorList>
    </citation>
    <scope>NUCLEOTIDE SEQUENCE [LARGE SCALE GENOMIC DNA]</scope>
    <source>
        <strain evidence="13">JCM 18952</strain>
    </source>
</reference>
<evidence type="ECO:0000256" key="5">
    <source>
        <dbReference type="ARBA" id="ARBA00022692"/>
    </source>
</evidence>
<dbReference type="PROSITE" id="PS00216">
    <property type="entry name" value="SUGAR_TRANSPORT_1"/>
    <property type="match status" value="1"/>
</dbReference>
<feature type="transmembrane region" description="Helical" evidence="10">
    <location>
        <begin position="448"/>
        <end position="467"/>
    </location>
</feature>
<keyword evidence="13" id="KW-1185">Reference proteome</keyword>
<evidence type="ECO:0000256" key="2">
    <source>
        <dbReference type="ARBA" id="ARBA00010992"/>
    </source>
</evidence>
<comment type="similarity">
    <text evidence="2 8">Belongs to the major facilitator superfamily. Sugar transporter (TC 2.A.1.1) family.</text>
</comment>
<feature type="transmembrane region" description="Helical" evidence="10">
    <location>
        <begin position="419"/>
        <end position="442"/>
    </location>
</feature>
<dbReference type="Pfam" id="PF00083">
    <property type="entry name" value="Sugar_tr"/>
    <property type="match status" value="1"/>
</dbReference>
<sequence>MVEKQKKEQGGNGGEPKGSLDRQHTVRVVMISIGAAVGGFIFGFDSSVINGAIEAVTEQYGITAGVTGFVVAISLIGAAVGAWFGGPVANKWGRTRVMLMVGVLFLAGSVGSAFAFAPWDLAAWRVVGGVSIGAASAIVPSYISEIAPTKLRGRLTSLQQMAIVFGIFVALMMDDVVAGAAGGAGADFWFGLEAWRWMFLAGAIPAVLYGVLALRLPESPRMLIANGDPEKATEVFEHVHGRTESETKALVDSIRKSIRSDSKPSFKDLKGGTFGLVPIVWVGVVIAAFQQLVGINVIFYYSNSLWRSVGFSPEFASNASVITAVTNVVITIVAIFLIDKVGRRPLLLVGSTGMTISLVLMALSFFNASIADGEPQLAEPWSTVALVAANAFVVFFAVSWGPVMWTLLGEMFPNQIRGVAVGIATAVNWLANFAVTVTFPALSEFSLPFTYGMYAFFALASLVFVFFKVPETKNIPLEEMSDRYKRQRRDAKKSASGAS</sequence>
<dbReference type="InterPro" id="IPR047984">
    <property type="entry name" value="XylE-like"/>
</dbReference>
<dbReference type="SUPFAM" id="SSF103473">
    <property type="entry name" value="MFS general substrate transporter"/>
    <property type="match status" value="1"/>
</dbReference>
<name>A0ABP9TRQ2_9MICC</name>
<feature type="transmembrane region" description="Helical" evidence="10">
    <location>
        <begin position="97"/>
        <end position="116"/>
    </location>
</feature>